<dbReference type="Pfam" id="PF02096">
    <property type="entry name" value="60KD_IMP"/>
    <property type="match status" value="1"/>
</dbReference>
<dbReference type="Proteomes" id="UP000292085">
    <property type="component" value="Unassembled WGS sequence"/>
</dbReference>
<evidence type="ECO:0000256" key="12">
    <source>
        <dbReference type="ARBA" id="ARBA00033342"/>
    </source>
</evidence>
<dbReference type="Pfam" id="PF14849">
    <property type="entry name" value="YidC_periplas"/>
    <property type="match status" value="1"/>
</dbReference>
<evidence type="ECO:0000313" key="17">
    <source>
        <dbReference type="Proteomes" id="UP000292085"/>
    </source>
</evidence>
<keyword evidence="9 13" id="KW-0472">Membrane</keyword>
<dbReference type="HAMAP" id="MF_01810">
    <property type="entry name" value="YidC_type1"/>
    <property type="match status" value="1"/>
</dbReference>
<evidence type="ECO:0000259" key="14">
    <source>
        <dbReference type="Pfam" id="PF02096"/>
    </source>
</evidence>
<dbReference type="OrthoDB" id="9780552at2"/>
<dbReference type="PANTHER" id="PTHR12428">
    <property type="entry name" value="OXA1"/>
    <property type="match status" value="1"/>
</dbReference>
<evidence type="ECO:0000313" key="16">
    <source>
        <dbReference type="EMBL" id="RZF64531.1"/>
    </source>
</evidence>
<dbReference type="EMBL" id="SGIS01000013">
    <property type="protein sequence ID" value="RZF64531.1"/>
    <property type="molecule type" value="Genomic_DNA"/>
</dbReference>
<comment type="caution">
    <text evidence="13">Lacks conserved residue(s) required for the propagation of feature annotation.</text>
</comment>
<evidence type="ECO:0000256" key="8">
    <source>
        <dbReference type="ARBA" id="ARBA00022989"/>
    </source>
</evidence>
<dbReference type="InterPro" id="IPR028053">
    <property type="entry name" value="Membr_insert_YidC_N"/>
</dbReference>
<feature type="transmembrane region" description="Helical" evidence="13">
    <location>
        <begin position="370"/>
        <end position="397"/>
    </location>
</feature>
<dbReference type="InterPro" id="IPR038221">
    <property type="entry name" value="YidC_periplasmic_sf"/>
</dbReference>
<evidence type="ECO:0000256" key="10">
    <source>
        <dbReference type="ARBA" id="ARBA00023186"/>
    </source>
</evidence>
<dbReference type="InterPro" id="IPR001708">
    <property type="entry name" value="YidC/ALB3/OXA1/COX18"/>
</dbReference>
<dbReference type="CDD" id="cd20070">
    <property type="entry name" value="5TM_YidC_Alb3"/>
    <property type="match status" value="1"/>
</dbReference>
<dbReference type="PRINTS" id="PR01900">
    <property type="entry name" value="YIDCPROTEIN"/>
</dbReference>
<dbReference type="CDD" id="cd19961">
    <property type="entry name" value="EcYidC-like_peri"/>
    <property type="match status" value="1"/>
</dbReference>
<dbReference type="GO" id="GO:0032977">
    <property type="term" value="F:membrane insertase activity"/>
    <property type="evidence" value="ECO:0007669"/>
    <property type="project" value="InterPro"/>
</dbReference>
<comment type="caution">
    <text evidence="16">The sequence shown here is derived from an EMBL/GenBank/DDBJ whole genome shotgun (WGS) entry which is preliminary data.</text>
</comment>
<evidence type="ECO:0000256" key="6">
    <source>
        <dbReference type="ARBA" id="ARBA00022692"/>
    </source>
</evidence>
<keyword evidence="4 13" id="KW-0813">Transport</keyword>
<dbReference type="InterPro" id="IPR028055">
    <property type="entry name" value="YidC/Oxa/ALB_C"/>
</dbReference>
<evidence type="ECO:0000256" key="13">
    <source>
        <dbReference type="HAMAP-Rule" id="MF_01810"/>
    </source>
</evidence>
<evidence type="ECO:0000256" key="3">
    <source>
        <dbReference type="ARBA" id="ARBA00015325"/>
    </source>
</evidence>
<comment type="subcellular location">
    <subcellularLocation>
        <location evidence="1">Cell inner membrane</location>
        <topology evidence="1">Multi-pass membrane protein</topology>
    </subcellularLocation>
    <subcellularLocation>
        <location evidence="13">Cell membrane</location>
        <topology evidence="13">Multi-pass membrane protein</topology>
    </subcellularLocation>
</comment>
<protein>
    <recommendedName>
        <fullName evidence="3 13">Membrane protein insertase YidC</fullName>
    </recommendedName>
    <alternativeName>
        <fullName evidence="12 13">Foldase YidC</fullName>
    </alternativeName>
    <alternativeName>
        <fullName evidence="11 13">Membrane integrase YidC</fullName>
    </alternativeName>
    <alternativeName>
        <fullName evidence="13">Membrane protein YidC</fullName>
    </alternativeName>
</protein>
<dbReference type="RefSeq" id="WP_130157052.1">
    <property type="nucleotide sequence ID" value="NZ_SGIS01000013.1"/>
</dbReference>
<name>A0A4Q6XX37_9SPHN</name>
<dbReference type="InterPro" id="IPR047196">
    <property type="entry name" value="YidC_ALB_C"/>
</dbReference>
<reference evidence="16 17" key="1">
    <citation type="submission" date="2019-02" db="EMBL/GenBank/DDBJ databases">
        <authorList>
            <person name="Li Y."/>
        </authorList>
    </citation>
    <scope>NUCLEOTIDE SEQUENCE [LARGE SCALE GENOMIC DNA]</scope>
    <source>
        <strain evidence="16 17">3-7</strain>
    </source>
</reference>
<keyword evidence="6 13" id="KW-0812">Transmembrane</keyword>
<dbReference type="NCBIfam" id="TIGR03592">
    <property type="entry name" value="yidC_oxa1_cterm"/>
    <property type="match status" value="1"/>
</dbReference>
<evidence type="ECO:0000256" key="1">
    <source>
        <dbReference type="ARBA" id="ARBA00004429"/>
    </source>
</evidence>
<dbReference type="PANTHER" id="PTHR12428:SF65">
    <property type="entry name" value="CYTOCHROME C OXIDASE ASSEMBLY PROTEIN COX18, MITOCHONDRIAL"/>
    <property type="match status" value="1"/>
</dbReference>
<feature type="domain" description="Membrane insertase YidC N-terminal" evidence="15">
    <location>
        <begin position="77"/>
        <end position="366"/>
    </location>
</feature>
<evidence type="ECO:0000256" key="4">
    <source>
        <dbReference type="ARBA" id="ARBA00022448"/>
    </source>
</evidence>
<evidence type="ECO:0000256" key="9">
    <source>
        <dbReference type="ARBA" id="ARBA00023136"/>
    </source>
</evidence>
<keyword evidence="5 13" id="KW-1003">Cell membrane</keyword>
<organism evidence="16 17">
    <name type="scientific">Sphingomonas populi</name>
    <dbReference type="NCBI Taxonomy" id="2484750"/>
    <lineage>
        <taxon>Bacteria</taxon>
        <taxon>Pseudomonadati</taxon>
        <taxon>Pseudomonadota</taxon>
        <taxon>Alphaproteobacteria</taxon>
        <taxon>Sphingomonadales</taxon>
        <taxon>Sphingomonadaceae</taxon>
        <taxon>Sphingomonas</taxon>
    </lineage>
</organism>
<gene>
    <name evidence="13 16" type="primary">yidC</name>
    <name evidence="16" type="ORF">EWE75_10165</name>
</gene>
<dbReference type="AlphaFoldDB" id="A0A4Q6XX37"/>
<evidence type="ECO:0000256" key="7">
    <source>
        <dbReference type="ARBA" id="ARBA00022927"/>
    </source>
</evidence>
<keyword evidence="7 13" id="KW-0653">Protein transport</keyword>
<dbReference type="NCBIfam" id="NF002353">
    <property type="entry name" value="PRK01318.1-4"/>
    <property type="match status" value="1"/>
</dbReference>
<feature type="transmembrane region" description="Helical" evidence="13">
    <location>
        <begin position="542"/>
        <end position="561"/>
    </location>
</feature>
<evidence type="ECO:0000256" key="5">
    <source>
        <dbReference type="ARBA" id="ARBA00022475"/>
    </source>
</evidence>
<accession>A0A4Q6XX37</accession>
<feature type="domain" description="Membrane insertase YidC/Oxa/ALB C-terminal" evidence="14">
    <location>
        <begin position="378"/>
        <end position="573"/>
    </location>
</feature>
<comment type="similarity">
    <text evidence="2 13">Belongs to the OXA1/ALB3/YidC family. Type 1 subfamily.</text>
</comment>
<sequence length="586" mass="64688">MKDEGRNFLLFAVFAALILFGWQFFASKYLPAANPPATKIEAGKTVAVASSTGPAGPTAASPQKVRDRAQVLRETPRVRIETRNLQGSISLKGGRIDDLVLSKYKETIAKDSPSIRLFSPSGTEHAYFAGFGWSGDGVTTPGADTMFTASAPVLTPAQPVTLAWTNPQGQRFAMRIAVDDRYMFTVRQTVTNPTAAPIKIRPYGLVSRAGVSPDPDTWTDHVGPIGVFDHGATYDITYANLQGKEASFIGKNLLGNIGKPGDNYFDSSGGWFGFGDKYWLAALIPDSGAPMHGGFRAAVGDNFQADFALQPRVVPAGKALVTTAKLFAGAKETNTLDGYEDRLNVRHFGKAIDWGWFEVVEKPIFKYLDFLFRVIGNFGVAIIALTLTIRGLLFPIAQRQFASMAKMRAIQPKMKALQERYKDDKTRAQQEVMALYKAEGVNPLAGCLPTFLQIPILYALYKVLLLTIEMRHQPFVLWIRDLSAPDPATILNAFGYLPWHLPPMLAIGIVPVLLGISMYFQFKLNPAPMDEAQKQVFAIMPWVLMFVMAPFAVGLQIYWITSNTLTILQQRLLYARHPELKVPTKK</sequence>
<keyword evidence="10 13" id="KW-0143">Chaperone</keyword>
<comment type="function">
    <text evidence="13">Required for the insertion and/or proper folding and/or complex formation of integral membrane proteins into the membrane. Involved in integration of membrane proteins that insert both dependently and independently of the Sec translocase complex, as well as at least some lipoproteins. Aids folding of multispanning membrane proteins.</text>
</comment>
<dbReference type="InterPro" id="IPR019998">
    <property type="entry name" value="Membr_insert_YidC"/>
</dbReference>
<evidence type="ECO:0000256" key="11">
    <source>
        <dbReference type="ARBA" id="ARBA00033245"/>
    </source>
</evidence>
<feature type="transmembrane region" description="Helical" evidence="13">
    <location>
        <begin position="504"/>
        <end position="522"/>
    </location>
</feature>
<keyword evidence="17" id="KW-1185">Reference proteome</keyword>
<evidence type="ECO:0000259" key="15">
    <source>
        <dbReference type="Pfam" id="PF14849"/>
    </source>
</evidence>
<dbReference type="GO" id="GO:0015031">
    <property type="term" value="P:protein transport"/>
    <property type="evidence" value="ECO:0007669"/>
    <property type="project" value="UniProtKB-KW"/>
</dbReference>
<dbReference type="GO" id="GO:0051205">
    <property type="term" value="P:protein insertion into membrane"/>
    <property type="evidence" value="ECO:0007669"/>
    <property type="project" value="TreeGrafter"/>
</dbReference>
<dbReference type="PRINTS" id="PR00701">
    <property type="entry name" value="60KDINNERMP"/>
</dbReference>
<keyword evidence="8 13" id="KW-1133">Transmembrane helix</keyword>
<dbReference type="NCBIfam" id="TIGR03593">
    <property type="entry name" value="yidC_nterm"/>
    <property type="match status" value="1"/>
</dbReference>
<comment type="subunit">
    <text evidence="13">Interacts with the Sec translocase complex via SecD. Specifically interacts with transmembrane segments of nascent integral membrane proteins during membrane integration.</text>
</comment>
<proteinExistence type="inferred from homology"/>
<dbReference type="GO" id="GO:0005886">
    <property type="term" value="C:plasma membrane"/>
    <property type="evidence" value="ECO:0007669"/>
    <property type="project" value="UniProtKB-SubCell"/>
</dbReference>
<evidence type="ECO:0000256" key="2">
    <source>
        <dbReference type="ARBA" id="ARBA00010527"/>
    </source>
</evidence>
<dbReference type="Gene3D" id="2.70.98.90">
    <property type="match status" value="1"/>
</dbReference>